<protein>
    <submittedName>
        <fullName evidence="1">Uncharacterized protein</fullName>
    </submittedName>
</protein>
<gene>
    <name evidence="1" type="ORF">IQ31_03016</name>
</gene>
<evidence type="ECO:0000313" key="1">
    <source>
        <dbReference type="EMBL" id="TWI18888.1"/>
    </source>
</evidence>
<proteinExistence type="predicted"/>
<dbReference type="Proteomes" id="UP000315908">
    <property type="component" value="Unassembled WGS sequence"/>
</dbReference>
<comment type="caution">
    <text evidence="1">The sequence shown here is derived from an EMBL/GenBank/DDBJ whole genome shotgun (WGS) entry which is preliminary data.</text>
</comment>
<dbReference type="Gene3D" id="2.60.40.2710">
    <property type="match status" value="1"/>
</dbReference>
<sequence length="369" mass="40026">MFGLIPDKSLIESPLDSTLTLLPLRLRIIGIPELGPKEAFCIPGIWLNVSPSVCACIRSSCFRSSLVFCLTFSFDFSQIADINLGNGIKLSDKLNQAIKFDKEKQSILINSSLLYPNGAQSSSARIPDDYKVTVIAKESQDKVVGKESFSLKITAGSIAIKGLKNGNELPYSYVLYGDQSTDFEIDPLGLPTAGASFQLVKKDGQENIASITGTHIKLAKDVGDPEKKAEKSFELTPELIKDGFPVAATTFRVILIPQIKFLFGQYYPDLNLTIDFSLIHIGLSNGYVSAAPTLYPEKYKSAFELVSIQKDGLAFTNSEKLFSVNAETGVVSVKKSDSLKAGSYKITIKALTTTGLEFTASLTLAMSEG</sequence>
<evidence type="ECO:0000313" key="2">
    <source>
        <dbReference type="Proteomes" id="UP000315908"/>
    </source>
</evidence>
<reference evidence="1 2" key="1">
    <citation type="journal article" date="2015" name="Stand. Genomic Sci.">
        <title>Genomic Encyclopedia of Bacterial and Archaeal Type Strains, Phase III: the genomes of soil and plant-associated and newly described type strains.</title>
        <authorList>
            <person name="Whitman W.B."/>
            <person name="Woyke T."/>
            <person name="Klenk H.P."/>
            <person name="Zhou Y."/>
            <person name="Lilburn T.G."/>
            <person name="Beck B.J."/>
            <person name="De Vos P."/>
            <person name="Vandamme P."/>
            <person name="Eisen J.A."/>
            <person name="Garrity G."/>
            <person name="Hugenholtz P."/>
            <person name="Kyrpides N.C."/>
        </authorList>
    </citation>
    <scope>NUCLEOTIDE SEQUENCE [LARGE SCALE GENOMIC DNA]</scope>
    <source>
        <strain evidence="1 2">CGMCC 1.6855</strain>
    </source>
</reference>
<name>A0A562MGD9_9SPHI</name>
<organism evidence="1 2">
    <name type="scientific">Sphingobacterium siyangense</name>
    <dbReference type="NCBI Taxonomy" id="459529"/>
    <lineage>
        <taxon>Bacteria</taxon>
        <taxon>Pseudomonadati</taxon>
        <taxon>Bacteroidota</taxon>
        <taxon>Sphingobacteriia</taxon>
        <taxon>Sphingobacteriales</taxon>
        <taxon>Sphingobacteriaceae</taxon>
        <taxon>Sphingobacterium</taxon>
    </lineage>
</organism>
<dbReference type="EMBL" id="VLKR01000015">
    <property type="protein sequence ID" value="TWI18888.1"/>
    <property type="molecule type" value="Genomic_DNA"/>
</dbReference>
<accession>A0A562MGD9</accession>
<dbReference type="AlphaFoldDB" id="A0A562MGD9"/>